<proteinExistence type="predicted"/>
<evidence type="ECO:0000313" key="2">
    <source>
        <dbReference type="Proteomes" id="UP000019375"/>
    </source>
</evidence>
<keyword evidence="2" id="KW-1185">Reference proteome</keyword>
<accession>A0A8J2T4B4</accession>
<reference evidence="2" key="1">
    <citation type="journal article" date="2013" name="Genome Announc.">
        <title>Genome sequence of the food spoilage yeast Zygosaccharomyces bailii CLIB 213(T).</title>
        <authorList>
            <person name="Galeote V."/>
            <person name="Bigey F."/>
            <person name="Devillers H."/>
            <person name="Neuveglise C."/>
            <person name="Dequin S."/>
        </authorList>
    </citation>
    <scope>NUCLEOTIDE SEQUENCE [LARGE SCALE GENOMIC DNA]</scope>
    <source>
        <strain evidence="2">CLIB 213 / ATCC 58445 / CBS 680 / CCRC 21525 / NBRC 1098 / NCYC 1416 / NRRL Y-2227</strain>
    </source>
</reference>
<evidence type="ECO:0000313" key="1">
    <source>
        <dbReference type="EMBL" id="CDF87724.1"/>
    </source>
</evidence>
<organism evidence="1 2">
    <name type="scientific">Zygosaccharomyces bailii (strain CLIB 213 / ATCC 58445 / CBS 680 / BCRC 21525 / NBRC 1098 / NCYC 1416 / NRRL Y-2227)</name>
    <dbReference type="NCBI Taxonomy" id="1333698"/>
    <lineage>
        <taxon>Eukaryota</taxon>
        <taxon>Fungi</taxon>
        <taxon>Dikarya</taxon>
        <taxon>Ascomycota</taxon>
        <taxon>Saccharomycotina</taxon>
        <taxon>Saccharomycetes</taxon>
        <taxon>Saccharomycetales</taxon>
        <taxon>Saccharomycetaceae</taxon>
        <taxon>Zygosaccharomyces</taxon>
    </lineage>
</organism>
<protein>
    <submittedName>
        <fullName evidence="1">BN860_12992g1_1</fullName>
    </submittedName>
</protein>
<dbReference type="EMBL" id="HG316454">
    <property type="protein sequence ID" value="CDF87724.1"/>
    <property type="molecule type" value="Genomic_DNA"/>
</dbReference>
<dbReference type="AlphaFoldDB" id="A0A8J2T4B4"/>
<dbReference type="Proteomes" id="UP000019375">
    <property type="component" value="Unassembled WGS sequence"/>
</dbReference>
<gene>
    <name evidence="1" type="ORF">BN860_12992g</name>
</gene>
<dbReference type="OrthoDB" id="5582218at2759"/>
<sequence length="415" mass="48933">MSILYNTNSSLIPKFQRNNLHRESQYASRQNVAFNSKYEKNSDEYLKELCDSVWPKSLHNRIGRMNKTELAVNSFAALMVRNFMGWYGTKIPTSDDQFLILLFDLIQDLTADFRNVHMDYECLLADELPMILSEHLKVMRRVWKEQNPFEQYCKLTFYQDEYPQLITRHLKLPLENGSCLQSDFLEALFDDLIWGKVMDRALEPYFILHAITKLSVKTSDKHIHYWSLQKLKQAIASSGKILARMFSVDKKQPTRQQQQQLRPFLHRYAFTFLLEDLSMLHHRKPGLFAIAKTLQYWATKSSSIDIILHNLFYNFITTRLTDRSNWQHFFLTLRQLLFPNDSEMGPSANIAVGAEFEALKIEARDKLWQVIQSKYIDLLLGTTQDDVNEWIEILSKDKRCNKLFCFRIINCLLAQ</sequence>
<name>A0A8J2T4B4_ZYGB2</name>